<dbReference type="PROSITE" id="PS51671">
    <property type="entry name" value="ACT"/>
    <property type="match status" value="1"/>
</dbReference>
<evidence type="ECO:0000256" key="3">
    <source>
        <dbReference type="ARBA" id="ARBA00021872"/>
    </source>
</evidence>
<evidence type="ECO:0000256" key="7">
    <source>
        <dbReference type="ARBA" id="ARBA00023239"/>
    </source>
</evidence>
<dbReference type="CDD" id="cd13632">
    <property type="entry name" value="PBP2_Aa-PDT_like"/>
    <property type="match status" value="1"/>
</dbReference>
<dbReference type="GO" id="GO:0009094">
    <property type="term" value="P:L-phenylalanine biosynthetic process"/>
    <property type="evidence" value="ECO:0007669"/>
    <property type="project" value="UniProtKB-UniPathway"/>
</dbReference>
<dbReference type="Gene3D" id="3.40.190.10">
    <property type="entry name" value="Periplasmic binding protein-like II"/>
    <property type="match status" value="2"/>
</dbReference>
<dbReference type="FunFam" id="3.40.190.10:FF:000064">
    <property type="entry name" value="Prephenate dehydratase"/>
    <property type="match status" value="1"/>
</dbReference>
<dbReference type="RefSeq" id="WP_130342783.1">
    <property type="nucleotide sequence ID" value="NZ_SGWQ01000001.1"/>
</dbReference>
<dbReference type="EMBL" id="SGWQ01000001">
    <property type="protein sequence ID" value="RZS45214.1"/>
    <property type="molecule type" value="Genomic_DNA"/>
</dbReference>
<dbReference type="Pfam" id="PF00800">
    <property type="entry name" value="PDT"/>
    <property type="match status" value="1"/>
</dbReference>
<dbReference type="EC" id="4.2.1.51" evidence="2 10"/>
<feature type="domain" description="Prephenate dehydratase" evidence="11">
    <location>
        <begin position="3"/>
        <end position="181"/>
    </location>
</feature>
<feature type="domain" description="ACT" evidence="12">
    <location>
        <begin position="196"/>
        <end position="273"/>
    </location>
</feature>
<evidence type="ECO:0000313" key="14">
    <source>
        <dbReference type="Proteomes" id="UP000294257"/>
    </source>
</evidence>
<evidence type="ECO:0000313" key="13">
    <source>
        <dbReference type="EMBL" id="RZS45214.1"/>
    </source>
</evidence>
<organism evidence="13 14">
    <name type="scientific">Herbihabitans rhizosphaerae</name>
    <dbReference type="NCBI Taxonomy" id="1872711"/>
    <lineage>
        <taxon>Bacteria</taxon>
        <taxon>Bacillati</taxon>
        <taxon>Actinomycetota</taxon>
        <taxon>Actinomycetes</taxon>
        <taxon>Pseudonocardiales</taxon>
        <taxon>Pseudonocardiaceae</taxon>
        <taxon>Herbihabitans</taxon>
    </lineage>
</organism>
<dbReference type="Gene3D" id="3.30.70.260">
    <property type="match status" value="1"/>
</dbReference>
<dbReference type="PROSITE" id="PS00858">
    <property type="entry name" value="PREPHENATE_DEHYDR_2"/>
    <property type="match status" value="1"/>
</dbReference>
<evidence type="ECO:0000256" key="2">
    <source>
        <dbReference type="ARBA" id="ARBA00013147"/>
    </source>
</evidence>
<dbReference type="InterPro" id="IPR008242">
    <property type="entry name" value="Chor_mutase/pphenate_deHydtase"/>
</dbReference>
<comment type="catalytic activity">
    <reaction evidence="8 10">
        <text>prephenate + H(+) = 3-phenylpyruvate + CO2 + H2O</text>
        <dbReference type="Rhea" id="RHEA:21648"/>
        <dbReference type="ChEBI" id="CHEBI:15377"/>
        <dbReference type="ChEBI" id="CHEBI:15378"/>
        <dbReference type="ChEBI" id="CHEBI:16526"/>
        <dbReference type="ChEBI" id="CHEBI:18005"/>
        <dbReference type="ChEBI" id="CHEBI:29934"/>
        <dbReference type="EC" id="4.2.1.51"/>
    </reaction>
</comment>
<dbReference type="CDD" id="cd04905">
    <property type="entry name" value="ACT_CM-PDT"/>
    <property type="match status" value="1"/>
</dbReference>
<dbReference type="GO" id="GO:0004664">
    <property type="term" value="F:prephenate dehydratase activity"/>
    <property type="evidence" value="ECO:0007669"/>
    <property type="project" value="UniProtKB-UniRule"/>
</dbReference>
<evidence type="ECO:0000256" key="9">
    <source>
        <dbReference type="PIRSR" id="PIRSR001500-2"/>
    </source>
</evidence>
<dbReference type="FunFam" id="3.30.70.260:FF:000012">
    <property type="entry name" value="Prephenate dehydratase"/>
    <property type="match status" value="1"/>
</dbReference>
<reference evidence="13 14" key="1">
    <citation type="submission" date="2019-02" db="EMBL/GenBank/DDBJ databases">
        <title>Genomic Encyclopedia of Type Strains, Phase IV (KMG-IV): sequencing the most valuable type-strain genomes for metagenomic binning, comparative biology and taxonomic classification.</title>
        <authorList>
            <person name="Goeker M."/>
        </authorList>
    </citation>
    <scope>NUCLEOTIDE SEQUENCE [LARGE SCALE GENOMIC DNA]</scope>
    <source>
        <strain evidence="13 14">DSM 101727</strain>
    </source>
</reference>
<evidence type="ECO:0000256" key="6">
    <source>
        <dbReference type="ARBA" id="ARBA00023222"/>
    </source>
</evidence>
<dbReference type="UniPathway" id="UPA00121">
    <property type="reaction ID" value="UER00345"/>
</dbReference>
<dbReference type="GO" id="GO:0005737">
    <property type="term" value="C:cytoplasm"/>
    <property type="evidence" value="ECO:0007669"/>
    <property type="project" value="TreeGrafter"/>
</dbReference>
<comment type="caution">
    <text evidence="13">The sequence shown here is derived from an EMBL/GenBank/DDBJ whole genome shotgun (WGS) entry which is preliminary data.</text>
</comment>
<evidence type="ECO:0000256" key="4">
    <source>
        <dbReference type="ARBA" id="ARBA00022605"/>
    </source>
</evidence>
<dbReference type="SUPFAM" id="SSF55021">
    <property type="entry name" value="ACT-like"/>
    <property type="match status" value="1"/>
</dbReference>
<gene>
    <name evidence="10" type="primary">pheA</name>
    <name evidence="13" type="ORF">EV193_1011101</name>
</gene>
<keyword evidence="6 10" id="KW-0584">Phenylalanine biosynthesis</keyword>
<keyword evidence="14" id="KW-1185">Reference proteome</keyword>
<keyword evidence="4 10" id="KW-0028">Amino-acid biosynthesis</keyword>
<evidence type="ECO:0000259" key="11">
    <source>
        <dbReference type="PROSITE" id="PS51171"/>
    </source>
</evidence>
<name>A0A4Q7L7G1_9PSEU</name>
<protein>
    <recommendedName>
        <fullName evidence="3 10">Prephenate dehydratase</fullName>
        <shortName evidence="10">PDT</shortName>
        <ecNumber evidence="2 10">4.2.1.51</ecNumber>
    </recommendedName>
</protein>
<dbReference type="InterPro" id="IPR018528">
    <property type="entry name" value="Preph_deHydtase_CS"/>
</dbReference>
<feature type="site" description="Essential for prephenate dehydratase activity" evidence="9">
    <location>
        <position position="174"/>
    </location>
</feature>
<dbReference type="NCBIfam" id="NF008865">
    <property type="entry name" value="PRK11898.1"/>
    <property type="match status" value="1"/>
</dbReference>
<keyword evidence="7 10" id="KW-0456">Lyase</keyword>
<accession>A0A4Q7L7G1</accession>
<dbReference type="PIRSF" id="PIRSF001500">
    <property type="entry name" value="Chor_mut_pdt_Ppr"/>
    <property type="match status" value="1"/>
</dbReference>
<evidence type="ECO:0000256" key="5">
    <source>
        <dbReference type="ARBA" id="ARBA00023141"/>
    </source>
</evidence>
<dbReference type="PROSITE" id="PS00857">
    <property type="entry name" value="PREPHENATE_DEHYDR_1"/>
    <property type="match status" value="1"/>
</dbReference>
<evidence type="ECO:0000259" key="12">
    <source>
        <dbReference type="PROSITE" id="PS51671"/>
    </source>
</evidence>
<sequence length="307" mass="32815">MPRIAYFGPQGTFTEQAARAFATNGSDELVPVATVPEALAAVRAEKADAACVPLESSVQGSVPDTMDGLAVDEPLVAVGEQVIPIRFTVLTRPGMARHEIRTVASHPHALGQVSRWLAENLPSAAPVAATSTAAAAVDVTEGRYDAAVTAPVAAEHYPLDVLATDLADVRDAVTRFLLLRRPGPVRPPTGADRTSLIVEPDSFRTGSLAELLTELAECGINLSRIESRPKRGRLGEYRFYLDFDGHIAERRVGDALAALYRRCREVRFLGSYPNADASMAVVPPNNTDQAYADADAWLDGVRSGRSA</sequence>
<dbReference type="PANTHER" id="PTHR21022:SF19">
    <property type="entry name" value="PREPHENATE DEHYDRATASE-RELATED"/>
    <property type="match status" value="1"/>
</dbReference>
<dbReference type="Proteomes" id="UP000294257">
    <property type="component" value="Unassembled WGS sequence"/>
</dbReference>
<evidence type="ECO:0000256" key="1">
    <source>
        <dbReference type="ARBA" id="ARBA00004741"/>
    </source>
</evidence>
<dbReference type="PANTHER" id="PTHR21022">
    <property type="entry name" value="PREPHENATE DEHYDRATASE P PROTEIN"/>
    <property type="match status" value="1"/>
</dbReference>
<comment type="pathway">
    <text evidence="1 10">Amino-acid biosynthesis; L-phenylalanine biosynthesis; phenylpyruvate from prephenate: step 1/1.</text>
</comment>
<dbReference type="InterPro" id="IPR045865">
    <property type="entry name" value="ACT-like_dom_sf"/>
</dbReference>
<dbReference type="AlphaFoldDB" id="A0A4Q7L7G1"/>
<dbReference type="OrthoDB" id="9802281at2"/>
<proteinExistence type="predicted"/>
<dbReference type="SUPFAM" id="SSF53850">
    <property type="entry name" value="Periplasmic binding protein-like II"/>
    <property type="match status" value="1"/>
</dbReference>
<evidence type="ECO:0000256" key="8">
    <source>
        <dbReference type="ARBA" id="ARBA00047848"/>
    </source>
</evidence>
<keyword evidence="5 10" id="KW-0057">Aromatic amino acid biosynthesis</keyword>
<dbReference type="InterPro" id="IPR002912">
    <property type="entry name" value="ACT_dom"/>
</dbReference>
<dbReference type="PROSITE" id="PS51171">
    <property type="entry name" value="PREPHENATE_DEHYDR_3"/>
    <property type="match status" value="1"/>
</dbReference>
<dbReference type="InterPro" id="IPR001086">
    <property type="entry name" value="Preph_deHydtase"/>
</dbReference>
<evidence type="ECO:0000256" key="10">
    <source>
        <dbReference type="RuleBase" id="RU361254"/>
    </source>
</evidence>